<sequence>MYSAPVNAPNRADSSGSWAAFRAGVRTRSCPKKGGKGRCQKGGRDAESHRSGRQKKRKQERDIRQTAWADRGGCMTKKEGLYTQSVR</sequence>
<feature type="compositionally biased region" description="Basic residues" evidence="1">
    <location>
        <begin position="29"/>
        <end position="41"/>
    </location>
</feature>
<evidence type="ECO:0000313" key="3">
    <source>
        <dbReference type="Proteomes" id="UP000216207"/>
    </source>
</evidence>
<accession>A0A268NWM2</accession>
<dbReference type="EMBL" id="NPCC01000028">
    <property type="protein sequence ID" value="PAE87818.1"/>
    <property type="molecule type" value="Genomic_DNA"/>
</dbReference>
<reference evidence="2 3" key="1">
    <citation type="submission" date="2017-07" db="EMBL/GenBank/DDBJ databases">
        <title>Isolation and whole genome analysis of endospore-forming bacteria from heroin.</title>
        <authorList>
            <person name="Kalinowski J."/>
            <person name="Ahrens B."/>
            <person name="Al-Dilaimi A."/>
            <person name="Winkler A."/>
            <person name="Wibberg D."/>
            <person name="Schleenbecker U."/>
            <person name="Ruckert C."/>
            <person name="Wolfel R."/>
            <person name="Grass G."/>
        </authorList>
    </citation>
    <scope>NUCLEOTIDE SEQUENCE [LARGE SCALE GENOMIC DNA]</scope>
    <source>
        <strain evidence="2 3">7539</strain>
    </source>
</reference>
<evidence type="ECO:0000313" key="2">
    <source>
        <dbReference type="EMBL" id="PAE87818.1"/>
    </source>
</evidence>
<proteinExistence type="predicted"/>
<evidence type="ECO:0000256" key="1">
    <source>
        <dbReference type="SAM" id="MobiDB-lite"/>
    </source>
</evidence>
<protein>
    <submittedName>
        <fullName evidence="2">Uncharacterized protein</fullName>
    </submittedName>
</protein>
<gene>
    <name evidence="2" type="ORF">CHH72_16435</name>
</gene>
<dbReference type="AlphaFoldDB" id="A0A268NWM2"/>
<comment type="caution">
    <text evidence="2">The sequence shown here is derived from an EMBL/GenBank/DDBJ whole genome shotgun (WGS) entry which is preliminary data.</text>
</comment>
<feature type="region of interest" description="Disordered" evidence="1">
    <location>
        <begin position="1"/>
        <end position="71"/>
    </location>
</feature>
<dbReference type="Proteomes" id="UP000216207">
    <property type="component" value="Unassembled WGS sequence"/>
</dbReference>
<name>A0A268NWM2_SHOCL</name>
<organism evidence="2 3">
    <name type="scientific">Shouchella clausii</name>
    <name type="common">Alkalihalobacillus clausii</name>
    <dbReference type="NCBI Taxonomy" id="79880"/>
    <lineage>
        <taxon>Bacteria</taxon>
        <taxon>Bacillati</taxon>
        <taxon>Bacillota</taxon>
        <taxon>Bacilli</taxon>
        <taxon>Bacillales</taxon>
        <taxon>Bacillaceae</taxon>
        <taxon>Shouchella</taxon>
    </lineage>
</organism>